<dbReference type="OrthoDB" id="2988772at2"/>
<reference evidence="5 6" key="1">
    <citation type="submission" date="2019-06" db="EMBL/GenBank/DDBJ databases">
        <title>Sequencing the genomes of 1000 actinobacteria strains.</title>
        <authorList>
            <person name="Klenk H.-P."/>
        </authorList>
    </citation>
    <scope>NUCLEOTIDE SEQUENCE [LARGE SCALE GENOMIC DNA]</scope>
    <source>
        <strain evidence="5 6">DSM 46837</strain>
    </source>
</reference>
<dbReference type="GO" id="GO:0004300">
    <property type="term" value="F:enoyl-CoA hydratase activity"/>
    <property type="evidence" value="ECO:0007669"/>
    <property type="project" value="UniProtKB-EC"/>
</dbReference>
<dbReference type="AlphaFoldDB" id="A0A543PFG0"/>
<protein>
    <submittedName>
        <fullName evidence="5">Enoyl-CoA hydratase</fullName>
    </submittedName>
</protein>
<dbReference type="Proteomes" id="UP000319865">
    <property type="component" value="Unassembled WGS sequence"/>
</dbReference>
<dbReference type="Gene3D" id="1.10.12.10">
    <property type="entry name" value="Lyase 2-enoyl-coa Hydratase, Chain A, domain 2"/>
    <property type="match status" value="1"/>
</dbReference>
<gene>
    <name evidence="5" type="ORF">FHU33_2222</name>
</gene>
<evidence type="ECO:0000313" key="6">
    <source>
        <dbReference type="Proteomes" id="UP000319865"/>
    </source>
</evidence>
<dbReference type="InterPro" id="IPR001753">
    <property type="entry name" value="Enoyl-CoA_hydra/iso"/>
</dbReference>
<dbReference type="PANTHER" id="PTHR11941">
    <property type="entry name" value="ENOYL-COA HYDRATASE-RELATED"/>
    <property type="match status" value="1"/>
</dbReference>
<sequence>MAGFEFLDVVTEDHVTTVTMRRPPVNAVNQPMYAEIKRLFSRIEEYAPDARAVVLVGEGKHFCGGNDLEEFKTLSPQNSGPRMMAVREAFWAIYDSALPVIAAVRGVAVGTGVALAASCDLVVAAEGARFSLPEIGVGVMGGAKHMSRLVPQGVVRLMHYTADLIPAEDLVQYGGIASIVSSEELEQAATRLAHRITRHSPVAIKIAKRSLNQIEYMDLKSGYQFEQSLTAELSGTEDAKEAVQAFFERREPQYTGK</sequence>
<comment type="caution">
    <text evidence="5">The sequence shown here is derived from an EMBL/GenBank/DDBJ whole genome shotgun (WGS) entry which is preliminary data.</text>
</comment>
<dbReference type="PANTHER" id="PTHR11941:SF54">
    <property type="entry name" value="ENOYL-COA HYDRATASE, MITOCHONDRIAL"/>
    <property type="match status" value="1"/>
</dbReference>
<keyword evidence="6" id="KW-1185">Reference proteome</keyword>
<evidence type="ECO:0000256" key="3">
    <source>
        <dbReference type="ARBA" id="ARBA00023709"/>
    </source>
</evidence>
<dbReference type="InterPro" id="IPR014748">
    <property type="entry name" value="Enoyl-CoA_hydra_C"/>
</dbReference>
<dbReference type="Pfam" id="PF00378">
    <property type="entry name" value="ECH_1"/>
    <property type="match status" value="1"/>
</dbReference>
<dbReference type="GO" id="GO:0006635">
    <property type="term" value="P:fatty acid beta-oxidation"/>
    <property type="evidence" value="ECO:0007669"/>
    <property type="project" value="TreeGrafter"/>
</dbReference>
<dbReference type="FunFam" id="1.10.12.10:FF:000001">
    <property type="entry name" value="Probable enoyl-CoA hydratase, mitochondrial"/>
    <property type="match status" value="1"/>
</dbReference>
<dbReference type="CDD" id="cd06558">
    <property type="entry name" value="crotonase-like"/>
    <property type="match status" value="1"/>
</dbReference>
<proteinExistence type="inferred from homology"/>
<dbReference type="Gene3D" id="3.90.226.10">
    <property type="entry name" value="2-enoyl-CoA Hydratase, Chain A, domain 1"/>
    <property type="match status" value="1"/>
</dbReference>
<dbReference type="InterPro" id="IPR029045">
    <property type="entry name" value="ClpP/crotonase-like_dom_sf"/>
</dbReference>
<name>A0A543PFG0_9ACTN</name>
<comment type="catalytic activity">
    <reaction evidence="4">
        <text>a 4-saturated-(3S)-3-hydroxyacyl-CoA = a (3E)-enoyl-CoA + H2O</text>
        <dbReference type="Rhea" id="RHEA:20724"/>
        <dbReference type="ChEBI" id="CHEBI:15377"/>
        <dbReference type="ChEBI" id="CHEBI:58521"/>
        <dbReference type="ChEBI" id="CHEBI:137480"/>
        <dbReference type="EC" id="4.2.1.17"/>
    </reaction>
</comment>
<keyword evidence="2" id="KW-0456">Lyase</keyword>
<dbReference type="SUPFAM" id="SSF52096">
    <property type="entry name" value="ClpP/crotonase"/>
    <property type="match status" value="1"/>
</dbReference>
<comment type="catalytic activity">
    <reaction evidence="3">
        <text>a (3S)-3-hydroxyacyl-CoA = a (2E)-enoyl-CoA + H2O</text>
        <dbReference type="Rhea" id="RHEA:16105"/>
        <dbReference type="ChEBI" id="CHEBI:15377"/>
        <dbReference type="ChEBI" id="CHEBI:57318"/>
        <dbReference type="ChEBI" id="CHEBI:58856"/>
        <dbReference type="EC" id="4.2.1.17"/>
    </reaction>
</comment>
<evidence type="ECO:0000256" key="1">
    <source>
        <dbReference type="ARBA" id="ARBA00005254"/>
    </source>
</evidence>
<dbReference type="EMBL" id="VFQE01000001">
    <property type="protein sequence ID" value="TQN42814.1"/>
    <property type="molecule type" value="Genomic_DNA"/>
</dbReference>
<comment type="similarity">
    <text evidence="1">Belongs to the enoyl-CoA hydratase/isomerase family.</text>
</comment>
<evidence type="ECO:0000256" key="4">
    <source>
        <dbReference type="ARBA" id="ARBA00023717"/>
    </source>
</evidence>
<accession>A0A543PFG0</accession>
<organism evidence="5 6">
    <name type="scientific">Blastococcus colisei</name>
    <dbReference type="NCBI Taxonomy" id="1564162"/>
    <lineage>
        <taxon>Bacteria</taxon>
        <taxon>Bacillati</taxon>
        <taxon>Actinomycetota</taxon>
        <taxon>Actinomycetes</taxon>
        <taxon>Geodermatophilales</taxon>
        <taxon>Geodermatophilaceae</taxon>
        <taxon>Blastococcus</taxon>
    </lineage>
</organism>
<evidence type="ECO:0000256" key="2">
    <source>
        <dbReference type="ARBA" id="ARBA00023239"/>
    </source>
</evidence>
<evidence type="ECO:0000313" key="5">
    <source>
        <dbReference type="EMBL" id="TQN42814.1"/>
    </source>
</evidence>